<name>A0A8J2P7C1_9HEXA</name>
<evidence type="ECO:0000313" key="3">
    <source>
        <dbReference type="Proteomes" id="UP000708208"/>
    </source>
</evidence>
<accession>A0A8J2P7C1</accession>
<feature type="region of interest" description="Disordered" evidence="1">
    <location>
        <begin position="469"/>
        <end position="596"/>
    </location>
</feature>
<protein>
    <recommendedName>
        <fullName evidence="4">Retrotransposon gag domain-containing protein</fullName>
    </recommendedName>
</protein>
<dbReference type="Proteomes" id="UP000708208">
    <property type="component" value="Unassembled WGS sequence"/>
</dbReference>
<keyword evidence="3" id="KW-1185">Reference proteome</keyword>
<dbReference type="EMBL" id="CAJVCH010166822">
    <property type="protein sequence ID" value="CAG7728687.1"/>
    <property type="molecule type" value="Genomic_DNA"/>
</dbReference>
<reference evidence="2" key="1">
    <citation type="submission" date="2021-06" db="EMBL/GenBank/DDBJ databases">
        <authorList>
            <person name="Hodson N. C."/>
            <person name="Mongue J. A."/>
            <person name="Jaron S. K."/>
        </authorList>
    </citation>
    <scope>NUCLEOTIDE SEQUENCE</scope>
</reference>
<feature type="compositionally biased region" description="Polar residues" evidence="1">
    <location>
        <begin position="521"/>
        <end position="587"/>
    </location>
</feature>
<dbReference type="PANTHER" id="PTHR33194">
    <property type="entry name" value="ZINC KNUCKLE DOMAINCONTAINING PROTEIN"/>
    <property type="match status" value="1"/>
</dbReference>
<feature type="compositionally biased region" description="Basic and acidic residues" evidence="1">
    <location>
        <begin position="469"/>
        <end position="484"/>
    </location>
</feature>
<organism evidence="2 3">
    <name type="scientific">Allacma fusca</name>
    <dbReference type="NCBI Taxonomy" id="39272"/>
    <lineage>
        <taxon>Eukaryota</taxon>
        <taxon>Metazoa</taxon>
        <taxon>Ecdysozoa</taxon>
        <taxon>Arthropoda</taxon>
        <taxon>Hexapoda</taxon>
        <taxon>Collembola</taxon>
        <taxon>Symphypleona</taxon>
        <taxon>Sminthuridae</taxon>
        <taxon>Allacma</taxon>
    </lineage>
</organism>
<evidence type="ECO:0008006" key="4">
    <source>
        <dbReference type="Google" id="ProtNLM"/>
    </source>
</evidence>
<comment type="caution">
    <text evidence="2">The sequence shown here is derived from an EMBL/GenBank/DDBJ whole genome shotgun (WGS) entry which is preliminary data.</text>
</comment>
<feature type="compositionally biased region" description="Low complexity" evidence="1">
    <location>
        <begin position="491"/>
        <end position="518"/>
    </location>
</feature>
<evidence type="ECO:0000313" key="2">
    <source>
        <dbReference type="EMBL" id="CAG7728687.1"/>
    </source>
</evidence>
<evidence type="ECO:0000256" key="1">
    <source>
        <dbReference type="SAM" id="MobiDB-lite"/>
    </source>
</evidence>
<proteinExistence type="predicted"/>
<sequence>MVRRGRRNQRGRTFSALHLTNTTPIDLQGNLTSESTPVSRNAGTKEVEGNNVSDSLNVNVENIPINLDRGGNVVNALSVQVESEVLGKLQGLFQTIISRLDILEQNSRRSDNFGAGQVRFAGEFDNDWRGPCSTQQVIPNSLDEMIPGYGFGDLGRNDDCVAFGARSEVPGDRTVINPQIHNSAHHDHPLQWPQCVGRQGSNVAGRSTSVPVINQTNNMSRVVRGSQSNGGIRTNHLKTSDISIPKYSGAHEKKTPYDFLIELEKYQKAVGYSEDEMLAQVIPLALIEDAYMWYRKLNSELRSWELFKYHFRREFQSVNYTWQMRRDLDGRFQGPHEPLTKFIYVIDDFFERIDPATPQHTRVDKVMENMHPEYRHKILGRRQSYATIKELLDEAYEAQASIAWDREYKVPDVKPGVEPTLAYKVPFQFQKVREAVTESVSQVPIAKESKLPEIQLSSFNRYQYFHDEVNKPDKHNNNQSRDNRAPSPGPRNYGNDGRSNNSYGSYNNNKGNGSNYRYHGNRSSDISHIASASNGNWNDRAGYQSNQGNSVPQARPSTPDNSVSINGGKTAQTQVKRVQSPSPASESENWRGPSLQ</sequence>
<dbReference type="OrthoDB" id="8068580at2759"/>
<dbReference type="PANTHER" id="PTHR33194:SF4">
    <property type="entry name" value="CCHC-TYPE DOMAIN-CONTAINING PROTEIN"/>
    <property type="match status" value="1"/>
</dbReference>
<dbReference type="AlphaFoldDB" id="A0A8J2P7C1"/>
<gene>
    <name evidence="2" type="ORF">AFUS01_LOCUS17448</name>
</gene>